<feature type="domain" description="HTH tetR-type" evidence="5">
    <location>
        <begin position="10"/>
        <end position="70"/>
    </location>
</feature>
<keyword evidence="7" id="KW-1185">Reference proteome</keyword>
<dbReference type="InterPro" id="IPR001647">
    <property type="entry name" value="HTH_TetR"/>
</dbReference>
<dbReference type="Gene3D" id="1.10.357.10">
    <property type="entry name" value="Tetracycline Repressor, domain 2"/>
    <property type="match status" value="1"/>
</dbReference>
<dbReference type="PANTHER" id="PTHR30055:SF234">
    <property type="entry name" value="HTH-TYPE TRANSCRIPTIONAL REGULATOR BETI"/>
    <property type="match status" value="1"/>
</dbReference>
<gene>
    <name evidence="6" type="ORF">HEB94_007107</name>
</gene>
<reference evidence="6" key="1">
    <citation type="submission" date="2020-10" db="EMBL/GenBank/DDBJ databases">
        <title>Sequencing the genomes of 1000 actinobacteria strains.</title>
        <authorList>
            <person name="Klenk H.-P."/>
        </authorList>
    </citation>
    <scope>NUCLEOTIDE SEQUENCE</scope>
    <source>
        <strain evidence="6">DSM 45354</strain>
    </source>
</reference>
<keyword evidence="1" id="KW-0805">Transcription regulation</keyword>
<dbReference type="Pfam" id="PF00440">
    <property type="entry name" value="TetR_N"/>
    <property type="match status" value="1"/>
</dbReference>
<dbReference type="RefSeq" id="WP_192753655.1">
    <property type="nucleotide sequence ID" value="NZ_BAABJL010000095.1"/>
</dbReference>
<evidence type="ECO:0000256" key="3">
    <source>
        <dbReference type="ARBA" id="ARBA00023163"/>
    </source>
</evidence>
<feature type="DNA-binding region" description="H-T-H motif" evidence="4">
    <location>
        <begin position="33"/>
        <end position="52"/>
    </location>
</feature>
<dbReference type="GO" id="GO:0000976">
    <property type="term" value="F:transcription cis-regulatory region binding"/>
    <property type="evidence" value="ECO:0007669"/>
    <property type="project" value="TreeGrafter"/>
</dbReference>
<evidence type="ECO:0000313" key="6">
    <source>
        <dbReference type="EMBL" id="MBE1610259.1"/>
    </source>
</evidence>
<evidence type="ECO:0000259" key="5">
    <source>
        <dbReference type="PROSITE" id="PS50977"/>
    </source>
</evidence>
<dbReference type="SUPFAM" id="SSF46689">
    <property type="entry name" value="Homeodomain-like"/>
    <property type="match status" value="1"/>
</dbReference>
<proteinExistence type="predicted"/>
<dbReference type="PRINTS" id="PR00455">
    <property type="entry name" value="HTHTETR"/>
</dbReference>
<organism evidence="6 7">
    <name type="scientific">Actinopolymorpha pittospori</name>
    <dbReference type="NCBI Taxonomy" id="648752"/>
    <lineage>
        <taxon>Bacteria</taxon>
        <taxon>Bacillati</taxon>
        <taxon>Actinomycetota</taxon>
        <taxon>Actinomycetes</taxon>
        <taxon>Propionibacteriales</taxon>
        <taxon>Actinopolymorphaceae</taxon>
        <taxon>Actinopolymorpha</taxon>
    </lineage>
</organism>
<evidence type="ECO:0000256" key="1">
    <source>
        <dbReference type="ARBA" id="ARBA00023015"/>
    </source>
</evidence>
<keyword evidence="2 4" id="KW-0238">DNA-binding</keyword>
<name>A0A927N1E2_9ACTN</name>
<accession>A0A927N1E2</accession>
<dbReference type="InterPro" id="IPR050109">
    <property type="entry name" value="HTH-type_TetR-like_transc_reg"/>
</dbReference>
<sequence>MDSLRERKKAATRQRIADVATVLFLQRGFDNVTISEIAEAAEVSKVTIFNYFPRKEDIFFDRAPQAEQLLTAAIRDRTPDQSPLRALRRLLLDLAQQHHPLGGFRETYAHFWRTVQDSPALRSRAREAVEELEAHLAALLAAHSDDPHPRLTAALALAAYRSVYVTGMARILTGDDAAGVTRDHIAALDRAFDVLENGLR</sequence>
<comment type="caution">
    <text evidence="6">The sequence shown here is derived from an EMBL/GenBank/DDBJ whole genome shotgun (WGS) entry which is preliminary data.</text>
</comment>
<dbReference type="PROSITE" id="PS50977">
    <property type="entry name" value="HTH_TETR_2"/>
    <property type="match status" value="1"/>
</dbReference>
<evidence type="ECO:0000313" key="7">
    <source>
        <dbReference type="Proteomes" id="UP000638648"/>
    </source>
</evidence>
<protein>
    <submittedName>
        <fullName evidence="6">AcrR family transcriptional regulator</fullName>
    </submittedName>
</protein>
<dbReference type="InterPro" id="IPR009057">
    <property type="entry name" value="Homeodomain-like_sf"/>
</dbReference>
<dbReference type="EMBL" id="JADBEM010000001">
    <property type="protein sequence ID" value="MBE1610259.1"/>
    <property type="molecule type" value="Genomic_DNA"/>
</dbReference>
<dbReference type="PANTHER" id="PTHR30055">
    <property type="entry name" value="HTH-TYPE TRANSCRIPTIONAL REGULATOR RUTR"/>
    <property type="match status" value="1"/>
</dbReference>
<dbReference type="Gene3D" id="1.10.10.60">
    <property type="entry name" value="Homeodomain-like"/>
    <property type="match status" value="1"/>
</dbReference>
<dbReference type="GO" id="GO:0003700">
    <property type="term" value="F:DNA-binding transcription factor activity"/>
    <property type="evidence" value="ECO:0007669"/>
    <property type="project" value="TreeGrafter"/>
</dbReference>
<evidence type="ECO:0000256" key="2">
    <source>
        <dbReference type="ARBA" id="ARBA00023125"/>
    </source>
</evidence>
<keyword evidence="3" id="KW-0804">Transcription</keyword>
<dbReference type="Proteomes" id="UP000638648">
    <property type="component" value="Unassembled WGS sequence"/>
</dbReference>
<dbReference type="AlphaFoldDB" id="A0A927N1E2"/>
<evidence type="ECO:0000256" key="4">
    <source>
        <dbReference type="PROSITE-ProRule" id="PRU00335"/>
    </source>
</evidence>